<feature type="region of interest" description="Disordered" evidence="1">
    <location>
        <begin position="231"/>
        <end position="326"/>
    </location>
</feature>
<accession>A0A401S3J2</accession>
<protein>
    <submittedName>
        <fullName evidence="2">Uncharacterized protein</fullName>
    </submittedName>
</protein>
<evidence type="ECO:0000256" key="1">
    <source>
        <dbReference type="SAM" id="MobiDB-lite"/>
    </source>
</evidence>
<keyword evidence="3" id="KW-1185">Reference proteome</keyword>
<gene>
    <name evidence="2" type="ORF">chiPu_0003380</name>
</gene>
<dbReference type="Proteomes" id="UP000287033">
    <property type="component" value="Unassembled WGS sequence"/>
</dbReference>
<feature type="compositionally biased region" description="Basic and acidic residues" evidence="1">
    <location>
        <begin position="283"/>
        <end position="300"/>
    </location>
</feature>
<proteinExistence type="predicted"/>
<dbReference type="EMBL" id="BEZZ01000072">
    <property type="protein sequence ID" value="GCC24977.1"/>
    <property type="molecule type" value="Genomic_DNA"/>
</dbReference>
<dbReference type="OMA" id="KSAYEDN"/>
<feature type="compositionally biased region" description="Basic residues" evidence="1">
    <location>
        <begin position="249"/>
        <end position="267"/>
    </location>
</feature>
<reference evidence="2 3" key="1">
    <citation type="journal article" date="2018" name="Nat. Ecol. Evol.">
        <title>Shark genomes provide insights into elasmobranch evolution and the origin of vertebrates.</title>
        <authorList>
            <person name="Hara Y"/>
            <person name="Yamaguchi K"/>
            <person name="Onimaru K"/>
            <person name="Kadota M"/>
            <person name="Koyanagi M"/>
            <person name="Keeley SD"/>
            <person name="Tatsumi K"/>
            <person name="Tanaka K"/>
            <person name="Motone F"/>
            <person name="Kageyama Y"/>
            <person name="Nozu R"/>
            <person name="Adachi N"/>
            <person name="Nishimura O"/>
            <person name="Nakagawa R"/>
            <person name="Tanegashima C"/>
            <person name="Kiyatake I"/>
            <person name="Matsumoto R"/>
            <person name="Murakumo K"/>
            <person name="Nishida K"/>
            <person name="Terakita A"/>
            <person name="Kuratani S"/>
            <person name="Sato K"/>
            <person name="Hyodo S Kuraku.S."/>
        </authorList>
    </citation>
    <scope>NUCLEOTIDE SEQUENCE [LARGE SCALE GENOMIC DNA]</scope>
</reference>
<sequence>MLKNEDGFWAGEQFDVTLVNRRDIEQNQALKKFSLCLDLGHIPVTKVNSTVNNRRVSIFGDQSVITKDEIGMTRNVFYGFYSKFNLPSDVDPNSLSLSISGQHSVTISGDRYKLNVINTKRLSKLSVFNTVDNDVPTEEQYPALLENDSEQKTQPMGRSLSNAPEQEATDWKPSPTDAPKLENNLPLFRDTEDDFPPPPPELLHSSPMFASERTGQRRGTVQPLIEFFENKIQDNSPKPIRSEPVPKEKVKKMSRFSKRYRKSKRKTNSVGTQTEPMQISDLVKSRKSTDDKQDNMKSSKEPNYGILGHSHIPSNDNRGLRQHPAKQDTKIYKSELRDVVLKTPVQDKRNVFKTNLRKDHPEGKQSIPKLHPQAARFLPLNLPASAQGHSGIQSQRMKDFSEVRAESEEEFLNINPRDKNHIPKSYLRGRQIPQEIPLDLWIKYLREPN</sequence>
<evidence type="ECO:0000313" key="3">
    <source>
        <dbReference type="Proteomes" id="UP000287033"/>
    </source>
</evidence>
<evidence type="ECO:0000313" key="2">
    <source>
        <dbReference type="EMBL" id="GCC24977.1"/>
    </source>
</evidence>
<name>A0A401S3J2_CHIPU</name>
<dbReference type="AlphaFoldDB" id="A0A401S3J2"/>
<feature type="compositionally biased region" description="Polar residues" evidence="1">
    <location>
        <begin position="152"/>
        <end position="164"/>
    </location>
</feature>
<organism evidence="2 3">
    <name type="scientific">Chiloscyllium punctatum</name>
    <name type="common">Brownbanded bambooshark</name>
    <name type="synonym">Hemiscyllium punctatum</name>
    <dbReference type="NCBI Taxonomy" id="137246"/>
    <lineage>
        <taxon>Eukaryota</taxon>
        <taxon>Metazoa</taxon>
        <taxon>Chordata</taxon>
        <taxon>Craniata</taxon>
        <taxon>Vertebrata</taxon>
        <taxon>Chondrichthyes</taxon>
        <taxon>Elasmobranchii</taxon>
        <taxon>Galeomorphii</taxon>
        <taxon>Galeoidea</taxon>
        <taxon>Orectolobiformes</taxon>
        <taxon>Hemiscylliidae</taxon>
        <taxon>Chiloscyllium</taxon>
    </lineage>
</organism>
<feature type="region of interest" description="Disordered" evidence="1">
    <location>
        <begin position="146"/>
        <end position="180"/>
    </location>
</feature>
<dbReference type="OrthoDB" id="9940235at2759"/>
<comment type="caution">
    <text evidence="2">The sequence shown here is derived from an EMBL/GenBank/DDBJ whole genome shotgun (WGS) entry which is preliminary data.</text>
</comment>